<evidence type="ECO:0000313" key="2">
    <source>
        <dbReference type="EMBL" id="SMF89182.1"/>
    </source>
</evidence>
<organism evidence="2 3">
    <name type="scientific">Paenibacillus uliginis N3/975</name>
    <dbReference type="NCBI Taxonomy" id="1313296"/>
    <lineage>
        <taxon>Bacteria</taxon>
        <taxon>Bacillati</taxon>
        <taxon>Bacillota</taxon>
        <taxon>Bacilli</taxon>
        <taxon>Bacillales</taxon>
        <taxon>Paenibacillaceae</taxon>
        <taxon>Paenibacillus</taxon>
    </lineage>
</organism>
<dbReference type="EMBL" id="LT840184">
    <property type="protein sequence ID" value="SMF89182.1"/>
    <property type="molecule type" value="Genomic_DNA"/>
</dbReference>
<dbReference type="Proteomes" id="UP000192940">
    <property type="component" value="Chromosome I"/>
</dbReference>
<sequence length="196" mass="22408">MIFIAILAFAFIGYLDLGMEERIEAMFTFTVLLGLIALIPVSIIQFITWIAKKRFIRLMTKYYDEIYKHYNSNISRIAEQVKQPAERVIEDIEYMIEKRILPYGTIEDGYLVLDGFSRGGHRGGNFKTGDNIININFGQNQINFEQNNTFYNNAETPEQKTKPPKVMDCPGCGAKMSLNPDESKECEYCGGPVNYA</sequence>
<keyword evidence="1" id="KW-1133">Transmembrane helix</keyword>
<keyword evidence="1" id="KW-0812">Transmembrane</keyword>
<keyword evidence="3" id="KW-1185">Reference proteome</keyword>
<protein>
    <recommendedName>
        <fullName evidence="4">Zinc ribbon domain-containing protein</fullName>
    </recommendedName>
</protein>
<evidence type="ECO:0000256" key="1">
    <source>
        <dbReference type="SAM" id="Phobius"/>
    </source>
</evidence>
<evidence type="ECO:0000313" key="3">
    <source>
        <dbReference type="Proteomes" id="UP000192940"/>
    </source>
</evidence>
<feature type="transmembrane region" description="Helical" evidence="1">
    <location>
        <begin position="28"/>
        <end position="51"/>
    </location>
</feature>
<dbReference type="STRING" id="1313296.SAMN05661091_4556"/>
<proteinExistence type="predicted"/>
<gene>
    <name evidence="2" type="ORF">SAMN05661091_4556</name>
</gene>
<keyword evidence="1" id="KW-0472">Membrane</keyword>
<evidence type="ECO:0008006" key="4">
    <source>
        <dbReference type="Google" id="ProtNLM"/>
    </source>
</evidence>
<name>A0A1X7HM92_9BACL</name>
<dbReference type="RefSeq" id="WP_208915289.1">
    <property type="nucleotide sequence ID" value="NZ_LT840184.1"/>
</dbReference>
<accession>A0A1X7HM92</accession>
<dbReference type="AlphaFoldDB" id="A0A1X7HM92"/>
<reference evidence="2 3" key="1">
    <citation type="submission" date="2017-04" db="EMBL/GenBank/DDBJ databases">
        <authorList>
            <person name="Afonso C.L."/>
            <person name="Miller P.J."/>
            <person name="Scott M.A."/>
            <person name="Spackman E."/>
            <person name="Goraichik I."/>
            <person name="Dimitrov K.M."/>
            <person name="Suarez D.L."/>
            <person name="Swayne D.E."/>
        </authorList>
    </citation>
    <scope>NUCLEOTIDE SEQUENCE [LARGE SCALE GENOMIC DNA]</scope>
    <source>
        <strain evidence="2 3">N3/975</strain>
    </source>
</reference>